<evidence type="ECO:0000256" key="6">
    <source>
        <dbReference type="ARBA" id="ARBA00022660"/>
    </source>
</evidence>
<evidence type="ECO:0000313" key="15">
    <source>
        <dbReference type="Proteomes" id="UP001566132"/>
    </source>
</evidence>
<accession>A0ABD1ET75</accession>
<keyword evidence="9" id="KW-0496">Mitochondrion</keyword>
<evidence type="ECO:0000256" key="13">
    <source>
        <dbReference type="SAM" id="MobiDB-lite"/>
    </source>
</evidence>
<keyword evidence="15" id="KW-1185">Reference proteome</keyword>
<dbReference type="Pfam" id="PF10200">
    <property type="entry name" value="Ndufs5"/>
    <property type="match status" value="1"/>
</dbReference>
<comment type="subcellular location">
    <subcellularLocation>
        <location evidence="3">Mitochondrion inner membrane</location>
        <topology evidence="3">Peripheral membrane protein</topology>
    </subcellularLocation>
    <subcellularLocation>
        <location evidence="2">Mitochondrion intermembrane space</location>
    </subcellularLocation>
</comment>
<comment type="similarity">
    <text evidence="4">Belongs to the complex I NDUFS5 subunit family.</text>
</comment>
<dbReference type="InterPro" id="IPR019342">
    <property type="entry name" value="NADH_UbQ_OxRdtase_FeS-su5"/>
</dbReference>
<evidence type="ECO:0000256" key="5">
    <source>
        <dbReference type="ARBA" id="ARBA00022448"/>
    </source>
</evidence>
<evidence type="ECO:0000256" key="7">
    <source>
        <dbReference type="ARBA" id="ARBA00022792"/>
    </source>
</evidence>
<evidence type="ECO:0000256" key="9">
    <source>
        <dbReference type="ARBA" id="ARBA00023128"/>
    </source>
</evidence>
<comment type="function">
    <text evidence="1">Accessory subunit of the mitochondrial membrane respiratory chain NADH dehydrogenase (Complex I), that is believed not to be involved in catalysis. Complex I functions in the transfer of electrons from NADH to the respiratory chain. The immediate electron acceptor for the enzyme is believed to be ubiquinone.</text>
</comment>
<evidence type="ECO:0000256" key="10">
    <source>
        <dbReference type="ARBA" id="ARBA00023136"/>
    </source>
</evidence>
<dbReference type="PANTHER" id="PTHR21268:SF2">
    <property type="entry name" value="NADH DEHYDROGENASE [UBIQUINONE] IRON-SULFUR PROTEIN 5"/>
    <property type="match status" value="1"/>
</dbReference>
<keyword evidence="6" id="KW-0679">Respiratory chain</keyword>
<evidence type="ECO:0000256" key="8">
    <source>
        <dbReference type="ARBA" id="ARBA00022982"/>
    </source>
</evidence>
<evidence type="ECO:0000313" key="14">
    <source>
        <dbReference type="EMBL" id="KAL1501990.1"/>
    </source>
</evidence>
<feature type="disulfide bond" evidence="12">
    <location>
        <begin position="32"/>
        <end position="65"/>
    </location>
</feature>
<organism evidence="14 15">
    <name type="scientific">Hypothenemus hampei</name>
    <name type="common">Coffee berry borer</name>
    <dbReference type="NCBI Taxonomy" id="57062"/>
    <lineage>
        <taxon>Eukaryota</taxon>
        <taxon>Metazoa</taxon>
        <taxon>Ecdysozoa</taxon>
        <taxon>Arthropoda</taxon>
        <taxon>Hexapoda</taxon>
        <taxon>Insecta</taxon>
        <taxon>Pterygota</taxon>
        <taxon>Neoptera</taxon>
        <taxon>Endopterygota</taxon>
        <taxon>Coleoptera</taxon>
        <taxon>Polyphaga</taxon>
        <taxon>Cucujiformia</taxon>
        <taxon>Curculionidae</taxon>
        <taxon>Scolytinae</taxon>
        <taxon>Hypothenemus</taxon>
    </lineage>
</organism>
<evidence type="ECO:0000256" key="11">
    <source>
        <dbReference type="ARBA" id="ARBA00023157"/>
    </source>
</evidence>
<dbReference type="AlphaFoldDB" id="A0ABD1ET75"/>
<dbReference type="GO" id="GO:0005758">
    <property type="term" value="C:mitochondrial intermembrane space"/>
    <property type="evidence" value="ECO:0007669"/>
    <property type="project" value="UniProtKB-SubCell"/>
</dbReference>
<evidence type="ECO:0000256" key="3">
    <source>
        <dbReference type="ARBA" id="ARBA00004637"/>
    </source>
</evidence>
<protein>
    <recommendedName>
        <fullName evidence="16">NADH-ubiquinone oxidoreductase 15 kDa subunit</fullName>
    </recommendedName>
</protein>
<evidence type="ECO:0000256" key="2">
    <source>
        <dbReference type="ARBA" id="ARBA00004569"/>
    </source>
</evidence>
<proteinExistence type="inferred from homology"/>
<sequence length="108" mass="12502">MSRISILTPYFKSPFTDFFNDVISAQWGGGPCADLELKALDCLEAYGFSKGLQQCQQQLKDFEECIMKIKQFKRLDAMEKERQRQYKSGERSKEEIYSKNPPVGADIY</sequence>
<evidence type="ECO:0000256" key="4">
    <source>
        <dbReference type="ARBA" id="ARBA00007372"/>
    </source>
</evidence>
<dbReference type="GO" id="GO:0005743">
    <property type="term" value="C:mitochondrial inner membrane"/>
    <property type="evidence" value="ECO:0007669"/>
    <property type="project" value="UniProtKB-SubCell"/>
</dbReference>
<dbReference type="PROSITE" id="PS51808">
    <property type="entry name" value="CHCH"/>
    <property type="match status" value="1"/>
</dbReference>
<reference evidence="14 15" key="1">
    <citation type="submission" date="2024-05" db="EMBL/GenBank/DDBJ databases">
        <title>Genetic variation in Jamaican populations of the coffee berry borer (Hypothenemus hampei).</title>
        <authorList>
            <person name="Errbii M."/>
            <person name="Myrie A."/>
        </authorList>
    </citation>
    <scope>NUCLEOTIDE SEQUENCE [LARGE SCALE GENOMIC DNA]</scope>
    <source>
        <strain evidence="14">JA-Hopewell-2020-01-JO</strain>
        <tissue evidence="14">Whole body</tissue>
    </source>
</reference>
<keyword evidence="5" id="KW-0813">Transport</keyword>
<dbReference type="Proteomes" id="UP001566132">
    <property type="component" value="Unassembled WGS sequence"/>
</dbReference>
<gene>
    <name evidence="14" type="ORF">ABEB36_007206</name>
</gene>
<dbReference type="PANTHER" id="PTHR21268">
    <property type="entry name" value="NADH DEHYDROGENASE [UBIQUINONE] IRON-SULFUR PROTEIN 5"/>
    <property type="match status" value="1"/>
</dbReference>
<feature type="region of interest" description="Disordered" evidence="13">
    <location>
        <begin position="83"/>
        <end position="108"/>
    </location>
</feature>
<evidence type="ECO:0008006" key="16">
    <source>
        <dbReference type="Google" id="ProtNLM"/>
    </source>
</evidence>
<name>A0ABD1ET75_HYPHA</name>
<comment type="caution">
    <text evidence="14">The sequence shown here is derived from an EMBL/GenBank/DDBJ whole genome shotgun (WGS) entry which is preliminary data.</text>
</comment>
<evidence type="ECO:0000256" key="1">
    <source>
        <dbReference type="ARBA" id="ARBA00003195"/>
    </source>
</evidence>
<keyword evidence="11 12" id="KW-1015">Disulfide bond</keyword>
<keyword evidence="10" id="KW-0472">Membrane</keyword>
<feature type="compositionally biased region" description="Basic and acidic residues" evidence="13">
    <location>
        <begin position="83"/>
        <end position="97"/>
    </location>
</feature>
<evidence type="ECO:0000256" key="12">
    <source>
        <dbReference type="PIRSR" id="PIRSR619342-50"/>
    </source>
</evidence>
<dbReference type="EMBL" id="JBDJPC010000005">
    <property type="protein sequence ID" value="KAL1501990.1"/>
    <property type="molecule type" value="Genomic_DNA"/>
</dbReference>
<keyword evidence="7" id="KW-0999">Mitochondrion inner membrane</keyword>
<feature type="disulfide bond" evidence="12">
    <location>
        <begin position="42"/>
        <end position="55"/>
    </location>
</feature>
<keyword evidence="8" id="KW-0249">Electron transport</keyword>